<feature type="transmembrane region" description="Helical" evidence="8">
    <location>
        <begin position="54"/>
        <end position="70"/>
    </location>
</feature>
<reference evidence="9" key="2">
    <citation type="submission" date="2021-04" db="EMBL/GenBank/DDBJ databases">
        <authorList>
            <person name="Gilroy R."/>
        </authorList>
    </citation>
    <scope>NUCLEOTIDE SEQUENCE</scope>
    <source>
        <strain evidence="9">USAMLcec2-132</strain>
    </source>
</reference>
<sequence length="417" mass="47787">MHPPLYYLMLKAFLSVSRLFGLNDVFAGKLFSAVPLFLTILIPGRKMAERQGRSSYIFFAVCLTVMPNMLNYAIEIRGYSWAMFFVTAAYAYAGEIMRTGSRRSWYLLVAFGILAAYTHYFACIAVAIVYLGLLGFHGTDRKFLKNWFISVLVSCILFFPWLLVFFRQLGMVMGDYWIGPITWKSLYDYFRFLFEPPMDMLHVDIILGVALAAVYGILFIFTLWEKRKRKKRSWLLWGSMVLILTVAAGIVVSFALRPIFIARYMVVALGCFWIAFAGMAAEHRSGKGKLVCMAAIILVFAVGFVDTAQFIRWEIIRKAYYEEFAGLLREISEDALVVTDGEHMQGCLSYYLEDEGVAWISAEELPDVADAADAEKEIWYFCSQENAEYAQISGEREAELLGEYHLEYYSFTVFRIT</sequence>
<keyword evidence="4 9" id="KW-0808">Transferase</keyword>
<feature type="transmembrane region" description="Helical" evidence="8">
    <location>
        <begin position="234"/>
        <end position="255"/>
    </location>
</feature>
<feature type="transmembrane region" description="Helical" evidence="8">
    <location>
        <begin position="290"/>
        <end position="311"/>
    </location>
</feature>
<dbReference type="PANTHER" id="PTHR33908">
    <property type="entry name" value="MANNOSYLTRANSFERASE YKCB-RELATED"/>
    <property type="match status" value="1"/>
</dbReference>
<dbReference type="AlphaFoldDB" id="A0A9D2NI52"/>
<protein>
    <submittedName>
        <fullName evidence="9">Glycosyltransferase family 39 protein</fullName>
        <ecNumber evidence="9">2.4.-.-</ecNumber>
    </submittedName>
</protein>
<keyword evidence="2" id="KW-1003">Cell membrane</keyword>
<keyword evidence="5 8" id="KW-0812">Transmembrane</keyword>
<evidence type="ECO:0000256" key="7">
    <source>
        <dbReference type="ARBA" id="ARBA00023136"/>
    </source>
</evidence>
<dbReference type="EMBL" id="DWWS01000069">
    <property type="protein sequence ID" value="HJC25638.1"/>
    <property type="molecule type" value="Genomic_DNA"/>
</dbReference>
<keyword evidence="7 8" id="KW-0472">Membrane</keyword>
<evidence type="ECO:0000256" key="8">
    <source>
        <dbReference type="SAM" id="Phobius"/>
    </source>
</evidence>
<evidence type="ECO:0000256" key="3">
    <source>
        <dbReference type="ARBA" id="ARBA00022676"/>
    </source>
</evidence>
<evidence type="ECO:0000313" key="10">
    <source>
        <dbReference type="Proteomes" id="UP000823891"/>
    </source>
</evidence>
<dbReference type="GO" id="GO:0005886">
    <property type="term" value="C:plasma membrane"/>
    <property type="evidence" value="ECO:0007669"/>
    <property type="project" value="UniProtKB-SubCell"/>
</dbReference>
<comment type="subcellular location">
    <subcellularLocation>
        <location evidence="1">Cell membrane</location>
        <topology evidence="1">Multi-pass membrane protein</topology>
    </subcellularLocation>
</comment>
<evidence type="ECO:0000256" key="6">
    <source>
        <dbReference type="ARBA" id="ARBA00022989"/>
    </source>
</evidence>
<reference evidence="9" key="1">
    <citation type="journal article" date="2021" name="PeerJ">
        <title>Extensive microbial diversity within the chicken gut microbiome revealed by metagenomics and culture.</title>
        <authorList>
            <person name="Gilroy R."/>
            <person name="Ravi A."/>
            <person name="Getino M."/>
            <person name="Pursley I."/>
            <person name="Horton D.L."/>
            <person name="Alikhan N.F."/>
            <person name="Baker D."/>
            <person name="Gharbi K."/>
            <person name="Hall N."/>
            <person name="Watson M."/>
            <person name="Adriaenssens E.M."/>
            <person name="Foster-Nyarko E."/>
            <person name="Jarju S."/>
            <person name="Secka A."/>
            <person name="Antonio M."/>
            <person name="Oren A."/>
            <person name="Chaudhuri R.R."/>
            <person name="La Ragione R."/>
            <person name="Hildebrand F."/>
            <person name="Pallen M.J."/>
        </authorList>
    </citation>
    <scope>NUCLEOTIDE SEQUENCE</scope>
    <source>
        <strain evidence="9">USAMLcec2-132</strain>
    </source>
</reference>
<dbReference type="EC" id="2.4.-.-" evidence="9"/>
<dbReference type="InterPro" id="IPR050297">
    <property type="entry name" value="LipidA_mod_glycosyltrf_83"/>
</dbReference>
<feature type="transmembrane region" description="Helical" evidence="8">
    <location>
        <begin position="105"/>
        <end position="134"/>
    </location>
</feature>
<evidence type="ECO:0000256" key="1">
    <source>
        <dbReference type="ARBA" id="ARBA00004651"/>
    </source>
</evidence>
<proteinExistence type="predicted"/>
<dbReference type="GO" id="GO:0009103">
    <property type="term" value="P:lipopolysaccharide biosynthetic process"/>
    <property type="evidence" value="ECO:0007669"/>
    <property type="project" value="UniProtKB-ARBA"/>
</dbReference>
<keyword evidence="3 9" id="KW-0328">Glycosyltransferase</keyword>
<dbReference type="GO" id="GO:0016763">
    <property type="term" value="F:pentosyltransferase activity"/>
    <property type="evidence" value="ECO:0007669"/>
    <property type="project" value="TreeGrafter"/>
</dbReference>
<comment type="caution">
    <text evidence="9">The sequence shown here is derived from an EMBL/GenBank/DDBJ whole genome shotgun (WGS) entry which is preliminary data.</text>
</comment>
<gene>
    <name evidence="9" type="ORF">H9761_18405</name>
</gene>
<organism evidence="9 10">
    <name type="scientific">Candidatus Eisenbergiella merdavium</name>
    <dbReference type="NCBI Taxonomy" id="2838551"/>
    <lineage>
        <taxon>Bacteria</taxon>
        <taxon>Bacillati</taxon>
        <taxon>Bacillota</taxon>
        <taxon>Clostridia</taxon>
        <taxon>Lachnospirales</taxon>
        <taxon>Lachnospiraceae</taxon>
        <taxon>Eisenbergiella</taxon>
    </lineage>
</organism>
<dbReference type="Proteomes" id="UP000823891">
    <property type="component" value="Unassembled WGS sequence"/>
</dbReference>
<feature type="transmembrane region" description="Helical" evidence="8">
    <location>
        <begin position="200"/>
        <end position="222"/>
    </location>
</feature>
<feature type="transmembrane region" description="Helical" evidence="8">
    <location>
        <begin position="261"/>
        <end position="281"/>
    </location>
</feature>
<evidence type="ECO:0000256" key="4">
    <source>
        <dbReference type="ARBA" id="ARBA00022679"/>
    </source>
</evidence>
<keyword evidence="6 8" id="KW-1133">Transmembrane helix</keyword>
<dbReference type="PANTHER" id="PTHR33908:SF11">
    <property type="entry name" value="MEMBRANE PROTEIN"/>
    <property type="match status" value="1"/>
</dbReference>
<evidence type="ECO:0000313" key="9">
    <source>
        <dbReference type="EMBL" id="HJC25638.1"/>
    </source>
</evidence>
<evidence type="ECO:0000256" key="5">
    <source>
        <dbReference type="ARBA" id="ARBA00022692"/>
    </source>
</evidence>
<evidence type="ECO:0000256" key="2">
    <source>
        <dbReference type="ARBA" id="ARBA00022475"/>
    </source>
</evidence>
<feature type="transmembrane region" description="Helical" evidence="8">
    <location>
        <begin position="20"/>
        <end position="42"/>
    </location>
</feature>
<accession>A0A9D2NI52</accession>
<feature type="transmembrane region" description="Helical" evidence="8">
    <location>
        <begin position="146"/>
        <end position="164"/>
    </location>
</feature>
<name>A0A9D2NI52_9FIRM</name>